<name>A0A847D1A0_9BACT</name>
<evidence type="ECO:0000313" key="4">
    <source>
        <dbReference type="EMBL" id="NLD25494.1"/>
    </source>
</evidence>
<gene>
    <name evidence="4" type="ORF">GX656_02535</name>
</gene>
<dbReference type="Pfam" id="PF12773">
    <property type="entry name" value="DZR"/>
    <property type="match status" value="1"/>
</dbReference>
<feature type="transmembrane region" description="Helical" evidence="2">
    <location>
        <begin position="53"/>
        <end position="74"/>
    </location>
</feature>
<dbReference type="Proteomes" id="UP000545876">
    <property type="component" value="Unassembled WGS sequence"/>
</dbReference>
<evidence type="ECO:0000259" key="3">
    <source>
        <dbReference type="Pfam" id="PF12773"/>
    </source>
</evidence>
<feature type="compositionally biased region" description="Polar residues" evidence="1">
    <location>
        <begin position="225"/>
        <end position="235"/>
    </location>
</feature>
<proteinExistence type="predicted"/>
<feature type="compositionally biased region" description="Basic residues" evidence="1">
    <location>
        <begin position="236"/>
        <end position="250"/>
    </location>
</feature>
<comment type="caution">
    <text evidence="4">The sequence shown here is derived from an EMBL/GenBank/DDBJ whole genome shotgun (WGS) entry which is preliminary data.</text>
</comment>
<dbReference type="InterPro" id="IPR025874">
    <property type="entry name" value="DZR"/>
</dbReference>
<dbReference type="InterPro" id="IPR024064">
    <property type="entry name" value="FdhE-like_sf"/>
</dbReference>
<feature type="transmembrane region" description="Helical" evidence="2">
    <location>
        <begin position="20"/>
        <end position="41"/>
    </location>
</feature>
<keyword evidence="2" id="KW-0812">Transmembrane</keyword>
<feature type="domain" description="DZANK-type" evidence="3">
    <location>
        <begin position="103"/>
        <end position="146"/>
    </location>
</feature>
<dbReference type="EMBL" id="JAAZBX010000007">
    <property type="protein sequence ID" value="NLD25494.1"/>
    <property type="molecule type" value="Genomic_DNA"/>
</dbReference>
<evidence type="ECO:0000313" key="5">
    <source>
        <dbReference type="Proteomes" id="UP000545876"/>
    </source>
</evidence>
<keyword evidence="2" id="KW-0472">Membrane</keyword>
<sequence>MENFVLDFFDGLSNIDFNFVWTLFGIALGAFWIVVLYWVWLDSGERTTKKEIRIVYLVLVTLLFIVGLIIYLLIRPNQTIEEIYWADLERRYLKYETAELGDCPKCGTQLFPGFNYCPNCKYVIKVKCNQCGVEMDKQYKYCPSCGNQMKERVQSFEEELPSKEIMQEQIQASKEKAADVVESKRIRYMVRKGVAESIGDKVVELFNKYVKKDSENIQKEEISEQESAQNSIQNKTSKKKNKKGRGNRQR</sequence>
<keyword evidence="2" id="KW-1133">Transmembrane helix</keyword>
<protein>
    <recommendedName>
        <fullName evidence="3">DZANK-type domain-containing protein</fullName>
    </recommendedName>
</protein>
<feature type="region of interest" description="Disordered" evidence="1">
    <location>
        <begin position="217"/>
        <end position="250"/>
    </location>
</feature>
<evidence type="ECO:0000256" key="1">
    <source>
        <dbReference type="SAM" id="MobiDB-lite"/>
    </source>
</evidence>
<reference evidence="4 5" key="1">
    <citation type="journal article" date="2020" name="Biotechnol. Biofuels">
        <title>New insights from the biogas microbiome by comprehensive genome-resolved metagenomics of nearly 1600 species originating from multiple anaerobic digesters.</title>
        <authorList>
            <person name="Campanaro S."/>
            <person name="Treu L."/>
            <person name="Rodriguez-R L.M."/>
            <person name="Kovalovszki A."/>
            <person name="Ziels R.M."/>
            <person name="Maus I."/>
            <person name="Zhu X."/>
            <person name="Kougias P.G."/>
            <person name="Basile A."/>
            <person name="Luo G."/>
            <person name="Schluter A."/>
            <person name="Konstantinidis K.T."/>
            <person name="Angelidaki I."/>
        </authorList>
    </citation>
    <scope>NUCLEOTIDE SEQUENCE [LARGE SCALE GENOMIC DNA]</scope>
    <source>
        <strain evidence="4">AS06rmzACSIP_65</strain>
    </source>
</reference>
<evidence type="ECO:0000256" key="2">
    <source>
        <dbReference type="SAM" id="Phobius"/>
    </source>
</evidence>
<dbReference type="AlphaFoldDB" id="A0A847D1A0"/>
<dbReference type="SUPFAM" id="SSF144020">
    <property type="entry name" value="FdhE-like"/>
    <property type="match status" value="1"/>
</dbReference>
<accession>A0A847D1A0</accession>
<organism evidence="4 5">
    <name type="scientific">Candidatus Dojkabacteria bacterium</name>
    <dbReference type="NCBI Taxonomy" id="2099670"/>
    <lineage>
        <taxon>Bacteria</taxon>
        <taxon>Candidatus Dojkabacteria</taxon>
    </lineage>
</organism>